<evidence type="ECO:0000313" key="1">
    <source>
        <dbReference type="EMBL" id="BBH94329.1"/>
    </source>
</evidence>
<accession>A0A455T4K2</accession>
<name>A0A455T4K2_9CHLR</name>
<proteinExistence type="predicted"/>
<sequence>MAEKLAATPRSLAASSPLTLPLLKRTPERMSLARPGEHIQCAGAASSAPARCMSLVYKRV</sequence>
<gene>
    <name evidence="1" type="ORF">KTA_25280</name>
</gene>
<organism evidence="1">
    <name type="scientific">Thermogemmatispora argillosa</name>
    <dbReference type="NCBI Taxonomy" id="2045280"/>
    <lineage>
        <taxon>Bacteria</taxon>
        <taxon>Bacillati</taxon>
        <taxon>Chloroflexota</taxon>
        <taxon>Ktedonobacteria</taxon>
        <taxon>Thermogemmatisporales</taxon>
        <taxon>Thermogemmatisporaceae</taxon>
        <taxon>Thermogemmatispora</taxon>
    </lineage>
</organism>
<dbReference type="AlphaFoldDB" id="A0A455T4K2"/>
<dbReference type="EMBL" id="AP019377">
    <property type="protein sequence ID" value="BBH94329.1"/>
    <property type="molecule type" value="Genomic_DNA"/>
</dbReference>
<protein>
    <submittedName>
        <fullName evidence="1">Uncharacterized protein</fullName>
    </submittedName>
</protein>
<reference evidence="1" key="1">
    <citation type="submission" date="2018-12" db="EMBL/GenBank/DDBJ databases">
        <title>Novel natural products biosynthetic potential of the class Ktedonobacteria.</title>
        <authorList>
            <person name="Zheng Y."/>
            <person name="Saitou A."/>
            <person name="Wang C.M."/>
            <person name="Toyoda A."/>
            <person name="Minakuchi Y."/>
            <person name="Sekiguchi Y."/>
            <person name="Ueda K."/>
            <person name="Takano H."/>
            <person name="Sakai Y."/>
            <person name="Yokota A."/>
            <person name="Yabe S."/>
        </authorList>
    </citation>
    <scope>NUCLEOTIDE SEQUENCE</scope>
    <source>
        <strain evidence="1">A3-2</strain>
    </source>
</reference>